<sequence>MSSIPDELFGNWLLTTFNGLDLSDQGGPFLMLLEPAGGLVYLDIQITNILNGLLEYRDGQLYGHLVSTRMLGPPLHMQIEQAFGAGFEAGMNVLIEEAGMIFSQGGNTFFFVAQTDSSQQ</sequence>
<dbReference type="Pfam" id="PF03724">
    <property type="entry name" value="META"/>
    <property type="match status" value="1"/>
</dbReference>
<dbReference type="OMA" id="STRMLGP"/>
<name>Q4DJ54_TRYCC</name>
<dbReference type="Proteomes" id="UP000002296">
    <property type="component" value="Unassembled WGS sequence"/>
</dbReference>
<dbReference type="InterPro" id="IPR005184">
    <property type="entry name" value="DUF306_Meta_HslJ"/>
</dbReference>
<evidence type="ECO:0000313" key="2">
    <source>
        <dbReference type="EMBL" id="EAN92547.1"/>
    </source>
</evidence>
<dbReference type="PaxDb" id="353153-Q4DJ54"/>
<dbReference type="InParanoid" id="Q4DJ54"/>
<feature type="domain" description="DUF306" evidence="1">
    <location>
        <begin position="10"/>
        <end position="103"/>
    </location>
</feature>
<protein>
    <recommendedName>
        <fullName evidence="1">DUF306 domain-containing protein</fullName>
    </recommendedName>
</protein>
<dbReference type="GeneID" id="3545919"/>
<comment type="caution">
    <text evidence="2">The sequence shown here is derived from an EMBL/GenBank/DDBJ whole genome shotgun (WGS) entry which is preliminary data.</text>
</comment>
<organism evidence="2 3">
    <name type="scientific">Trypanosoma cruzi (strain CL Brener)</name>
    <dbReference type="NCBI Taxonomy" id="353153"/>
    <lineage>
        <taxon>Eukaryota</taxon>
        <taxon>Discoba</taxon>
        <taxon>Euglenozoa</taxon>
        <taxon>Kinetoplastea</taxon>
        <taxon>Metakinetoplastina</taxon>
        <taxon>Trypanosomatida</taxon>
        <taxon>Trypanosomatidae</taxon>
        <taxon>Trypanosoma</taxon>
        <taxon>Schizotrypanum</taxon>
    </lineage>
</organism>
<accession>Q4DJ54</accession>
<reference evidence="2 3" key="1">
    <citation type="journal article" date="2005" name="Science">
        <title>The genome sequence of Trypanosoma cruzi, etiologic agent of Chagas disease.</title>
        <authorList>
            <person name="El-Sayed N.M."/>
            <person name="Myler P.J."/>
            <person name="Bartholomeu D.C."/>
            <person name="Nilsson D."/>
            <person name="Aggarwal G."/>
            <person name="Tran A.N."/>
            <person name="Ghedin E."/>
            <person name="Worthey E.A."/>
            <person name="Delcher A.L."/>
            <person name="Blandin G."/>
            <person name="Westenberger S.J."/>
            <person name="Caler E."/>
            <person name="Cerqueira G.C."/>
            <person name="Branche C."/>
            <person name="Haas B."/>
            <person name="Anupama A."/>
            <person name="Arner E."/>
            <person name="Aslund L."/>
            <person name="Attipoe P."/>
            <person name="Bontempi E."/>
            <person name="Bringaud F."/>
            <person name="Burton P."/>
            <person name="Cadag E."/>
            <person name="Campbell D.A."/>
            <person name="Carrington M."/>
            <person name="Crabtree J."/>
            <person name="Darban H."/>
            <person name="da Silveira J.F."/>
            <person name="de Jong P."/>
            <person name="Edwards K."/>
            <person name="Englund P.T."/>
            <person name="Fazelina G."/>
            <person name="Feldblyum T."/>
            <person name="Ferella M."/>
            <person name="Frasch A.C."/>
            <person name="Gull K."/>
            <person name="Horn D."/>
            <person name="Hou L."/>
            <person name="Huang Y."/>
            <person name="Kindlund E."/>
            <person name="Klingbeil M."/>
            <person name="Kluge S."/>
            <person name="Koo H."/>
            <person name="Lacerda D."/>
            <person name="Levin M.J."/>
            <person name="Lorenzi H."/>
            <person name="Louie T."/>
            <person name="Machado C.R."/>
            <person name="McCulloch R."/>
            <person name="McKenna A."/>
            <person name="Mizuno Y."/>
            <person name="Mottram J.C."/>
            <person name="Nelson S."/>
            <person name="Ochaya S."/>
            <person name="Osoegawa K."/>
            <person name="Pai G."/>
            <person name="Parsons M."/>
            <person name="Pentony M."/>
            <person name="Pettersson U."/>
            <person name="Pop M."/>
            <person name="Ramirez J.L."/>
            <person name="Rinta J."/>
            <person name="Robertson L."/>
            <person name="Salzberg S.L."/>
            <person name="Sanchez D.O."/>
            <person name="Seyler A."/>
            <person name="Sharma R."/>
            <person name="Shetty J."/>
            <person name="Simpson A.J."/>
            <person name="Sisk E."/>
            <person name="Tammi M.T."/>
            <person name="Tarleton R."/>
            <person name="Teixeira S."/>
            <person name="Van Aken S."/>
            <person name="Vogt C."/>
            <person name="Ward P.N."/>
            <person name="Wickstead B."/>
            <person name="Wortman J."/>
            <person name="White O."/>
            <person name="Fraser C.M."/>
            <person name="Stuart K.D."/>
            <person name="Andersson B."/>
        </authorList>
    </citation>
    <scope>NUCLEOTIDE SEQUENCE [LARGE SCALE GENOMIC DNA]</scope>
    <source>
        <strain evidence="2 3">CL Brener</strain>
    </source>
</reference>
<proteinExistence type="predicted"/>
<gene>
    <name evidence="2" type="ORF">Tc00.1047053511755.10</name>
</gene>
<keyword evidence="3" id="KW-1185">Reference proteome</keyword>
<dbReference type="EMBL" id="AAHK01000426">
    <property type="protein sequence ID" value="EAN92547.1"/>
    <property type="molecule type" value="Genomic_DNA"/>
</dbReference>
<dbReference type="RefSeq" id="XP_814398.1">
    <property type="nucleotide sequence ID" value="XM_809305.1"/>
</dbReference>
<evidence type="ECO:0000313" key="3">
    <source>
        <dbReference type="Proteomes" id="UP000002296"/>
    </source>
</evidence>
<dbReference type="KEGG" id="tcr:511755.10"/>
<evidence type="ECO:0000259" key="1">
    <source>
        <dbReference type="Pfam" id="PF03724"/>
    </source>
</evidence>
<dbReference type="AlphaFoldDB" id="Q4DJ54"/>